<dbReference type="InterPro" id="IPR007303">
    <property type="entry name" value="TIP41-like"/>
</dbReference>
<comment type="similarity">
    <text evidence="1">Belongs to the TIP41 family.</text>
</comment>
<reference evidence="3" key="2">
    <citation type="submission" date="2021-01" db="EMBL/GenBank/DDBJ databases">
        <authorList>
            <person name="Schikora-Tamarit M.A."/>
        </authorList>
    </citation>
    <scope>NUCLEOTIDE SEQUENCE</scope>
    <source>
        <strain evidence="3">CBS6341</strain>
    </source>
</reference>
<feature type="region of interest" description="Disordered" evidence="2">
    <location>
        <begin position="52"/>
        <end position="74"/>
    </location>
</feature>
<gene>
    <name evidence="3" type="ORF">WICMUC_005599</name>
</gene>
<dbReference type="EMBL" id="JAEUBF010001424">
    <property type="protein sequence ID" value="KAH3666615.1"/>
    <property type="molecule type" value="Genomic_DNA"/>
</dbReference>
<feature type="region of interest" description="Disordered" evidence="2">
    <location>
        <begin position="79"/>
        <end position="98"/>
    </location>
</feature>
<dbReference type="Pfam" id="PF04176">
    <property type="entry name" value="TIP41"/>
    <property type="match status" value="1"/>
</dbReference>
<name>A0A9P8P7F5_9ASCO</name>
<comment type="caution">
    <text evidence="3">The sequence shown here is derived from an EMBL/GenBank/DDBJ whole genome shotgun (WGS) entry which is preliminary data.</text>
</comment>
<evidence type="ECO:0000256" key="2">
    <source>
        <dbReference type="SAM" id="MobiDB-lite"/>
    </source>
</evidence>
<evidence type="ECO:0000313" key="4">
    <source>
        <dbReference type="Proteomes" id="UP000769528"/>
    </source>
</evidence>
<dbReference type="OrthoDB" id="10253878at2759"/>
<dbReference type="PANTHER" id="PTHR21021">
    <property type="entry name" value="GAF/PUTATIVE CYTOSKELETAL PROTEIN"/>
    <property type="match status" value="1"/>
</dbReference>
<sequence>MSNNTNKTNQNPQAHGIEDPVFAVPTKLPPNQGIHTIQVNAAREMFATTVRARGPPPTLISTTRPIDSKEPPVNNLGTFLPPNASRVSSKATPVSKPVHNQHQHNHEREIENLNIQVPAKNHNDSKCTNPQCNHCGTVIIPSPVASFPLEETPSISIGDWEIYTTKKPILNSDEIDYYTDILNLPLPEMIFGHNKVEIVNRSKNFKFNFNTIDSLKLVENQKDEIKEVLKVAHSEKWFESRLDKTEDVKEVLKPYDWTYATNYKGSTNLEFQPSEEIQIPLNKLKQPDPILFFDDMVLFEDELADNGISLLNVKIRVMPERLLILSRFFLRVDNVIFKIKDTRVFVEFKENLVIRSYKEQEAKYSDILVKVNPMSGDPRACLRDQNWIATKLPIIKEENEFIRLE</sequence>
<evidence type="ECO:0008006" key="5">
    <source>
        <dbReference type="Google" id="ProtNLM"/>
    </source>
</evidence>
<dbReference type="Proteomes" id="UP000769528">
    <property type="component" value="Unassembled WGS sequence"/>
</dbReference>
<reference evidence="3" key="1">
    <citation type="journal article" date="2021" name="Open Biol.">
        <title>Shared evolutionary footprints suggest mitochondrial oxidative damage underlies multiple complex I losses in fungi.</title>
        <authorList>
            <person name="Schikora-Tamarit M.A."/>
            <person name="Marcet-Houben M."/>
            <person name="Nosek J."/>
            <person name="Gabaldon T."/>
        </authorList>
    </citation>
    <scope>NUCLEOTIDE SEQUENCE</scope>
    <source>
        <strain evidence="3">CBS6341</strain>
    </source>
</reference>
<organism evidence="3 4">
    <name type="scientific">Wickerhamomyces mucosus</name>
    <dbReference type="NCBI Taxonomy" id="1378264"/>
    <lineage>
        <taxon>Eukaryota</taxon>
        <taxon>Fungi</taxon>
        <taxon>Dikarya</taxon>
        <taxon>Ascomycota</taxon>
        <taxon>Saccharomycotina</taxon>
        <taxon>Saccharomycetes</taxon>
        <taxon>Phaffomycetales</taxon>
        <taxon>Wickerhamomycetaceae</taxon>
        <taxon>Wickerhamomyces</taxon>
    </lineage>
</organism>
<dbReference type="PANTHER" id="PTHR21021:SF16">
    <property type="entry name" value="TIP41-LIKE PROTEIN"/>
    <property type="match status" value="1"/>
</dbReference>
<dbReference type="AlphaFoldDB" id="A0A9P8P7F5"/>
<evidence type="ECO:0000313" key="3">
    <source>
        <dbReference type="EMBL" id="KAH3666615.1"/>
    </source>
</evidence>
<dbReference type="GO" id="GO:0005829">
    <property type="term" value="C:cytosol"/>
    <property type="evidence" value="ECO:0007669"/>
    <property type="project" value="TreeGrafter"/>
</dbReference>
<dbReference type="InterPro" id="IPR051330">
    <property type="entry name" value="Phosphatase_reg/MetRdx"/>
</dbReference>
<proteinExistence type="inferred from homology"/>
<protein>
    <recommendedName>
        <fullName evidence="5">Type 2A phosphatase activator TIP41</fullName>
    </recommendedName>
</protein>
<dbReference type="GO" id="GO:0031929">
    <property type="term" value="P:TOR signaling"/>
    <property type="evidence" value="ECO:0007669"/>
    <property type="project" value="TreeGrafter"/>
</dbReference>
<evidence type="ECO:0000256" key="1">
    <source>
        <dbReference type="ARBA" id="ARBA00006658"/>
    </source>
</evidence>
<accession>A0A9P8P7F5</accession>
<keyword evidence="4" id="KW-1185">Reference proteome</keyword>